<dbReference type="InterPro" id="IPR002213">
    <property type="entry name" value="UDP_glucos_trans"/>
</dbReference>
<dbReference type="GO" id="GO:0017000">
    <property type="term" value="P:antibiotic biosynthetic process"/>
    <property type="evidence" value="ECO:0007669"/>
    <property type="project" value="UniProtKB-ARBA"/>
</dbReference>
<feature type="compositionally biased region" description="Low complexity" evidence="4">
    <location>
        <begin position="104"/>
        <end position="114"/>
    </location>
</feature>
<evidence type="ECO:0000256" key="4">
    <source>
        <dbReference type="SAM" id="MobiDB-lite"/>
    </source>
</evidence>
<evidence type="ECO:0000313" key="7">
    <source>
        <dbReference type="EMBL" id="NYF41602.1"/>
    </source>
</evidence>
<feature type="region of interest" description="Disordered" evidence="4">
    <location>
        <begin position="74"/>
        <end position="125"/>
    </location>
</feature>
<dbReference type="AlphaFoldDB" id="A0A852UW72"/>
<sequence>MRVLAATWDMPGHFNPLVPLCWALRAAGHEVVVVSNPGLVPAIVQAGLPALPAGDPAFDSYAVLREQLAARSWRPVPPADTAATGTANTAGTAGGPAGAGGTDGSAAARPSAGESAGGDAGGSADHTRRRLHGFRVATRSALAQADDVAAFARHWRPDLVLFEPVAFVGPLVGKLCGVPAVRVLWSVDFTGPMARFEADVVGDLLDRFGLERLDVNGDLTLDPCPPELQYDLDLPRRRFRFVPYNGASVLPAGLEPPTGLPRVCVTWGTSQERLGFDRMMIAPRAVEALAGLKAEVVVAVTDGQRAAFDPLPDNVLRIGRMPLDTLLRDCDLLVQQGGAGGTMTALINGVPQLVVPHMPDEIFHGRQVERGGVGRCLPGAEATVEALRGQITAVLDDPSYRDTARRLREDMLALPTPAQLVPELEELARAGVRSGA</sequence>
<feature type="domain" description="Erythromycin biosynthesis protein CIII-like N-terminal" evidence="6">
    <location>
        <begin position="22"/>
        <end position="66"/>
    </location>
</feature>
<feature type="domain" description="Erythromycin biosynthesis protein CIII-like N-terminal" evidence="6">
    <location>
        <begin position="126"/>
        <end position="268"/>
    </location>
</feature>
<keyword evidence="2" id="KW-0328">Glycosyltransferase</keyword>
<dbReference type="InterPro" id="IPR048284">
    <property type="entry name" value="EryCIII-like_N"/>
</dbReference>
<keyword evidence="8" id="KW-1185">Reference proteome</keyword>
<organism evidence="7 8">
    <name type="scientific">Streptosporangium sandarakinum</name>
    <dbReference type="NCBI Taxonomy" id="1260955"/>
    <lineage>
        <taxon>Bacteria</taxon>
        <taxon>Bacillati</taxon>
        <taxon>Actinomycetota</taxon>
        <taxon>Actinomycetes</taxon>
        <taxon>Streptosporangiales</taxon>
        <taxon>Streptosporangiaceae</taxon>
        <taxon>Streptosporangium</taxon>
    </lineage>
</organism>
<evidence type="ECO:0000259" key="5">
    <source>
        <dbReference type="Pfam" id="PF06722"/>
    </source>
</evidence>
<dbReference type="InterPro" id="IPR050426">
    <property type="entry name" value="Glycosyltransferase_28"/>
</dbReference>
<dbReference type="Pfam" id="PF21036">
    <property type="entry name" value="EryCIII-like_N"/>
    <property type="match status" value="2"/>
</dbReference>
<gene>
    <name evidence="7" type="ORF">HDA43_003803</name>
</gene>
<evidence type="ECO:0000256" key="2">
    <source>
        <dbReference type="ARBA" id="ARBA00022676"/>
    </source>
</evidence>
<dbReference type="Pfam" id="PF06722">
    <property type="entry name" value="EryCIII-like_C"/>
    <property type="match status" value="1"/>
</dbReference>
<feature type="compositionally biased region" description="Gly residues" evidence="4">
    <location>
        <begin position="92"/>
        <end position="103"/>
    </location>
</feature>
<dbReference type="PANTHER" id="PTHR48050">
    <property type="entry name" value="STEROL 3-BETA-GLUCOSYLTRANSFERASE"/>
    <property type="match status" value="1"/>
</dbReference>
<evidence type="ECO:0000256" key="1">
    <source>
        <dbReference type="ARBA" id="ARBA00006962"/>
    </source>
</evidence>
<comment type="caution">
    <text evidence="7">The sequence shown here is derived from an EMBL/GenBank/DDBJ whole genome shotgun (WGS) entry which is preliminary data.</text>
</comment>
<evidence type="ECO:0000259" key="6">
    <source>
        <dbReference type="Pfam" id="PF21036"/>
    </source>
</evidence>
<dbReference type="EMBL" id="JACCCO010000002">
    <property type="protein sequence ID" value="NYF41602.1"/>
    <property type="molecule type" value="Genomic_DNA"/>
</dbReference>
<keyword evidence="3 7" id="KW-0808">Transferase</keyword>
<comment type="similarity">
    <text evidence="1">Belongs to the glycosyltransferase 28 family.</text>
</comment>
<evidence type="ECO:0000313" key="8">
    <source>
        <dbReference type="Proteomes" id="UP000576393"/>
    </source>
</evidence>
<feature type="compositionally biased region" description="Low complexity" evidence="4">
    <location>
        <begin position="79"/>
        <end position="91"/>
    </location>
</feature>
<proteinExistence type="inferred from homology"/>
<dbReference type="Gene3D" id="3.40.50.2000">
    <property type="entry name" value="Glycogen Phosphorylase B"/>
    <property type="match status" value="2"/>
</dbReference>
<dbReference type="SUPFAM" id="SSF53756">
    <property type="entry name" value="UDP-Glycosyltransferase/glycogen phosphorylase"/>
    <property type="match status" value="1"/>
</dbReference>
<dbReference type="GO" id="GO:0016758">
    <property type="term" value="F:hexosyltransferase activity"/>
    <property type="evidence" value="ECO:0007669"/>
    <property type="project" value="UniProtKB-ARBA"/>
</dbReference>
<dbReference type="Proteomes" id="UP000576393">
    <property type="component" value="Unassembled WGS sequence"/>
</dbReference>
<dbReference type="InterPro" id="IPR010610">
    <property type="entry name" value="EryCIII-like_C"/>
</dbReference>
<protein>
    <submittedName>
        <fullName evidence="7">UDP:flavonoid glycosyltransferase YjiC (YdhE family)</fullName>
    </submittedName>
</protein>
<feature type="domain" description="Erythromycin biosynthesis protein CIII-like C-terminal" evidence="5">
    <location>
        <begin position="286"/>
        <end position="427"/>
    </location>
</feature>
<dbReference type="GO" id="GO:0008194">
    <property type="term" value="F:UDP-glycosyltransferase activity"/>
    <property type="evidence" value="ECO:0007669"/>
    <property type="project" value="InterPro"/>
</dbReference>
<reference evidence="7 8" key="1">
    <citation type="submission" date="2020-07" db="EMBL/GenBank/DDBJ databases">
        <title>Sequencing the genomes of 1000 actinobacteria strains.</title>
        <authorList>
            <person name="Klenk H.-P."/>
        </authorList>
    </citation>
    <scope>NUCLEOTIDE SEQUENCE [LARGE SCALE GENOMIC DNA]</scope>
    <source>
        <strain evidence="7 8">DSM 45763</strain>
    </source>
</reference>
<dbReference type="CDD" id="cd03784">
    <property type="entry name" value="GT1_Gtf-like"/>
    <property type="match status" value="1"/>
</dbReference>
<evidence type="ECO:0000256" key="3">
    <source>
        <dbReference type="ARBA" id="ARBA00022679"/>
    </source>
</evidence>
<dbReference type="PANTHER" id="PTHR48050:SF13">
    <property type="entry name" value="STEROL 3-BETA-GLUCOSYLTRANSFERASE UGT80A2"/>
    <property type="match status" value="1"/>
</dbReference>
<accession>A0A852UW72</accession>
<name>A0A852UW72_9ACTN</name>
<dbReference type="RefSeq" id="WP_179823499.1">
    <property type="nucleotide sequence ID" value="NZ_JACCCO010000002.1"/>
</dbReference>